<comment type="pathway">
    <text evidence="2">Metabolic intermediate metabolism; propanoyl-CoA degradation; succinyl-CoA from propanoyl-CoA: step 1/3.</text>
</comment>
<evidence type="ECO:0000256" key="14">
    <source>
        <dbReference type="PROSITE-ProRule" id="PRU00409"/>
    </source>
</evidence>
<keyword evidence="10" id="KW-0443">Lipid metabolism</keyword>
<evidence type="ECO:0000256" key="4">
    <source>
        <dbReference type="ARBA" id="ARBA00022598"/>
    </source>
</evidence>
<dbReference type="GO" id="GO:0046872">
    <property type="term" value="F:metal ion binding"/>
    <property type="evidence" value="ECO:0007669"/>
    <property type="project" value="UniProtKB-KW"/>
</dbReference>
<dbReference type="InterPro" id="IPR050856">
    <property type="entry name" value="Biotin_carboxylase_complex"/>
</dbReference>
<dbReference type="PROSITE" id="PS50979">
    <property type="entry name" value="BC"/>
    <property type="match status" value="1"/>
</dbReference>
<dbReference type="SUPFAM" id="SSF51246">
    <property type="entry name" value="Rudiment single hybrid motif"/>
    <property type="match status" value="1"/>
</dbReference>
<dbReference type="GO" id="GO:0004658">
    <property type="term" value="F:propionyl-CoA carboxylase activity"/>
    <property type="evidence" value="ECO:0007669"/>
    <property type="project" value="UniProtKB-EC"/>
</dbReference>
<dbReference type="OrthoDB" id="9763189at2"/>
<dbReference type="GO" id="GO:0005524">
    <property type="term" value="F:ATP binding"/>
    <property type="evidence" value="ECO:0007669"/>
    <property type="project" value="UniProtKB-UniRule"/>
</dbReference>
<dbReference type="FunFam" id="3.30.470.20:FF:000028">
    <property type="entry name" value="Methylcrotonoyl-CoA carboxylase subunit alpha, mitochondrial"/>
    <property type="match status" value="1"/>
</dbReference>
<dbReference type="Pfam" id="PF18140">
    <property type="entry name" value="PCC_BT"/>
    <property type="match status" value="1"/>
</dbReference>
<keyword evidence="6 14" id="KW-0547">Nucleotide-binding</keyword>
<dbReference type="PROSITE" id="PS50975">
    <property type="entry name" value="ATP_GRASP"/>
    <property type="match status" value="1"/>
</dbReference>
<evidence type="ECO:0000259" key="15">
    <source>
        <dbReference type="PROSITE" id="PS50968"/>
    </source>
</evidence>
<dbReference type="PROSITE" id="PS00867">
    <property type="entry name" value="CPSASE_2"/>
    <property type="match status" value="1"/>
</dbReference>
<dbReference type="InterPro" id="IPR005482">
    <property type="entry name" value="Biotin_COase_C"/>
</dbReference>
<gene>
    <name evidence="18" type="ORF">phytr_2450</name>
</gene>
<dbReference type="PANTHER" id="PTHR18866">
    <property type="entry name" value="CARBOXYLASE:PYRUVATE/ACETYL-COA/PROPIONYL-COA CARBOXYLASE"/>
    <property type="match status" value="1"/>
</dbReference>
<keyword evidence="11" id="KW-0464">Manganese</keyword>
<keyword evidence="12" id="KW-0092">Biotin</keyword>
<dbReference type="SUPFAM" id="SSF56059">
    <property type="entry name" value="Glutathione synthetase ATP-binding domain-like"/>
    <property type="match status" value="1"/>
</dbReference>
<evidence type="ECO:0000313" key="18">
    <source>
        <dbReference type="EMBL" id="AVP87202.1"/>
    </source>
</evidence>
<evidence type="ECO:0000256" key="13">
    <source>
        <dbReference type="ARBA" id="ARBA00049495"/>
    </source>
</evidence>
<dbReference type="PROSITE" id="PS50968">
    <property type="entry name" value="BIOTINYL_LIPOYL"/>
    <property type="match status" value="1"/>
</dbReference>
<keyword evidence="8" id="KW-0460">Magnesium</keyword>
<dbReference type="AlphaFoldDB" id="A0A2P1P7F4"/>
<dbReference type="Pfam" id="PF02785">
    <property type="entry name" value="Biotin_carb_C"/>
    <property type="match status" value="1"/>
</dbReference>
<evidence type="ECO:0000256" key="11">
    <source>
        <dbReference type="ARBA" id="ARBA00023211"/>
    </source>
</evidence>
<organism evidence="18 19">
    <name type="scientific">Candidatus Phycorickettsia trachydisci</name>
    <dbReference type="NCBI Taxonomy" id="2115978"/>
    <lineage>
        <taxon>Bacteria</taxon>
        <taxon>Pseudomonadati</taxon>
        <taxon>Pseudomonadota</taxon>
        <taxon>Alphaproteobacteria</taxon>
        <taxon>Rickettsiales</taxon>
        <taxon>Rickettsiaceae</taxon>
        <taxon>Candidatus Phycorickettsia</taxon>
    </lineage>
</organism>
<dbReference type="InterPro" id="IPR041265">
    <property type="entry name" value="PCC_BT"/>
</dbReference>
<dbReference type="PANTHER" id="PTHR18866:SF33">
    <property type="entry name" value="METHYLCROTONOYL-COA CARBOXYLASE SUBUNIT ALPHA, MITOCHONDRIAL-RELATED"/>
    <property type="match status" value="1"/>
</dbReference>
<evidence type="ECO:0000259" key="17">
    <source>
        <dbReference type="PROSITE" id="PS50979"/>
    </source>
</evidence>
<reference evidence="18 19" key="1">
    <citation type="submission" date="2018-03" db="EMBL/GenBank/DDBJ databases">
        <title>A gene transfer event suggests a long-term partnership between eustigmatophyte algae and a novel lineage of endosymbiotic bacteria.</title>
        <authorList>
            <person name="Yurchenko T."/>
            <person name="Sevcikova T."/>
            <person name="Pribyl P."/>
            <person name="El Karkouri K."/>
            <person name="Klimes V."/>
            <person name="Amaral R."/>
            <person name="Zbrankova V."/>
            <person name="Kim E."/>
            <person name="Raoult D."/>
            <person name="Santos L.M.A."/>
            <person name="Elias M."/>
        </authorList>
    </citation>
    <scope>NUCLEOTIDE SEQUENCE [LARGE SCALE GENOMIC DNA]</scope>
    <source>
        <strain evidence="18">CCALA 838</strain>
    </source>
</reference>
<dbReference type="InterPro" id="IPR005479">
    <property type="entry name" value="CPAse_ATP-bd"/>
</dbReference>
<comment type="catalytic activity">
    <reaction evidence="13">
        <text>propanoyl-CoA + hydrogencarbonate + ATP = (S)-methylmalonyl-CoA + ADP + phosphate + H(+)</text>
        <dbReference type="Rhea" id="RHEA:23720"/>
        <dbReference type="ChEBI" id="CHEBI:15378"/>
        <dbReference type="ChEBI" id="CHEBI:17544"/>
        <dbReference type="ChEBI" id="CHEBI:30616"/>
        <dbReference type="ChEBI" id="CHEBI:43474"/>
        <dbReference type="ChEBI" id="CHEBI:57327"/>
        <dbReference type="ChEBI" id="CHEBI:57392"/>
        <dbReference type="ChEBI" id="CHEBI:456216"/>
        <dbReference type="EC" id="6.4.1.3"/>
    </reaction>
    <physiologicalReaction direction="left-to-right" evidence="13">
        <dbReference type="Rhea" id="RHEA:23721"/>
    </physiologicalReaction>
</comment>
<dbReference type="Pfam" id="PF00364">
    <property type="entry name" value="Biotin_lipoyl"/>
    <property type="match status" value="1"/>
</dbReference>
<dbReference type="SMART" id="SM00878">
    <property type="entry name" value="Biotin_carb_C"/>
    <property type="match status" value="1"/>
</dbReference>
<evidence type="ECO:0000256" key="1">
    <source>
        <dbReference type="ARBA" id="ARBA00001953"/>
    </source>
</evidence>
<dbReference type="Pfam" id="PF02786">
    <property type="entry name" value="CPSase_L_D2"/>
    <property type="match status" value="1"/>
</dbReference>
<evidence type="ECO:0000256" key="12">
    <source>
        <dbReference type="ARBA" id="ARBA00023267"/>
    </source>
</evidence>
<dbReference type="FunFam" id="3.40.50.20:FF:000010">
    <property type="entry name" value="Propionyl-CoA carboxylase subunit alpha"/>
    <property type="match status" value="1"/>
</dbReference>
<dbReference type="InterPro" id="IPR011054">
    <property type="entry name" value="Rudment_hybrid_motif"/>
</dbReference>
<dbReference type="Pfam" id="PF00289">
    <property type="entry name" value="Biotin_carb_N"/>
    <property type="match status" value="1"/>
</dbReference>
<keyword evidence="9" id="KW-0442">Lipid degradation</keyword>
<dbReference type="InterPro" id="IPR000089">
    <property type="entry name" value="Biotin_lipoyl"/>
</dbReference>
<keyword evidence="5" id="KW-0479">Metal-binding</keyword>
<dbReference type="NCBIfam" id="NF006367">
    <property type="entry name" value="PRK08591.1"/>
    <property type="match status" value="1"/>
</dbReference>
<dbReference type="InterPro" id="IPR011761">
    <property type="entry name" value="ATP-grasp"/>
</dbReference>
<evidence type="ECO:0000256" key="5">
    <source>
        <dbReference type="ARBA" id="ARBA00022723"/>
    </source>
</evidence>
<dbReference type="PROSITE" id="PS00188">
    <property type="entry name" value="BIOTIN"/>
    <property type="match status" value="1"/>
</dbReference>
<accession>A0A2P1P7F4</accession>
<dbReference type="GO" id="GO:0016042">
    <property type="term" value="P:lipid catabolic process"/>
    <property type="evidence" value="ECO:0007669"/>
    <property type="project" value="UniProtKB-KW"/>
</dbReference>
<dbReference type="Gene3D" id="3.30.700.30">
    <property type="match status" value="1"/>
</dbReference>
<dbReference type="InterPro" id="IPR005481">
    <property type="entry name" value="BC-like_N"/>
</dbReference>
<keyword evidence="4" id="KW-0436">Ligase</keyword>
<dbReference type="FunFam" id="3.30.1490.20:FF:000003">
    <property type="entry name" value="acetyl-CoA carboxylase isoform X1"/>
    <property type="match status" value="1"/>
</dbReference>
<evidence type="ECO:0000256" key="8">
    <source>
        <dbReference type="ARBA" id="ARBA00022842"/>
    </source>
</evidence>
<dbReference type="InterPro" id="IPR011764">
    <property type="entry name" value="Biotin_carboxylation_dom"/>
</dbReference>
<dbReference type="Gene3D" id="2.40.50.100">
    <property type="match status" value="1"/>
</dbReference>
<dbReference type="Gene3D" id="3.30.470.20">
    <property type="entry name" value="ATP-grasp fold, B domain"/>
    <property type="match status" value="1"/>
</dbReference>
<feature type="domain" description="ATP-grasp" evidence="16">
    <location>
        <begin position="124"/>
        <end position="321"/>
    </location>
</feature>
<evidence type="ECO:0000256" key="2">
    <source>
        <dbReference type="ARBA" id="ARBA00005060"/>
    </source>
</evidence>
<dbReference type="EC" id="6.4.1.3" evidence="3"/>
<dbReference type="InterPro" id="IPR011053">
    <property type="entry name" value="Single_hybrid_motif"/>
</dbReference>
<protein>
    <recommendedName>
        <fullName evidence="3">propionyl-CoA carboxylase</fullName>
        <ecNumber evidence="3">6.4.1.3</ecNumber>
    </recommendedName>
</protein>
<evidence type="ECO:0000256" key="10">
    <source>
        <dbReference type="ARBA" id="ARBA00023098"/>
    </source>
</evidence>
<feature type="domain" description="Biotin carboxylation" evidence="17">
    <location>
        <begin position="5"/>
        <end position="451"/>
    </location>
</feature>
<evidence type="ECO:0000256" key="6">
    <source>
        <dbReference type="ARBA" id="ARBA00022741"/>
    </source>
</evidence>
<dbReference type="RefSeq" id="WP_106874073.1">
    <property type="nucleotide sequence ID" value="NZ_CP027845.1"/>
</dbReference>
<dbReference type="PROSITE" id="PS00866">
    <property type="entry name" value="CPSASE_1"/>
    <property type="match status" value="1"/>
</dbReference>
<evidence type="ECO:0000259" key="16">
    <source>
        <dbReference type="PROSITE" id="PS50975"/>
    </source>
</evidence>
<dbReference type="InterPro" id="IPR016185">
    <property type="entry name" value="PreATP-grasp_dom_sf"/>
</dbReference>
<proteinExistence type="predicted"/>
<dbReference type="SUPFAM" id="SSF52440">
    <property type="entry name" value="PreATP-grasp domain"/>
    <property type="match status" value="1"/>
</dbReference>
<dbReference type="EMBL" id="CP027845">
    <property type="protein sequence ID" value="AVP87202.1"/>
    <property type="molecule type" value="Genomic_DNA"/>
</dbReference>
<feature type="domain" description="Lipoyl-binding" evidence="15">
    <location>
        <begin position="582"/>
        <end position="665"/>
    </location>
</feature>
<dbReference type="Proteomes" id="UP000241762">
    <property type="component" value="Chromosome"/>
</dbReference>
<keyword evidence="7 14" id="KW-0067">ATP-binding</keyword>
<evidence type="ECO:0000256" key="9">
    <source>
        <dbReference type="ARBA" id="ARBA00022963"/>
    </source>
</evidence>
<dbReference type="CDD" id="cd06850">
    <property type="entry name" value="biotinyl_domain"/>
    <property type="match status" value="1"/>
</dbReference>
<keyword evidence="19" id="KW-1185">Reference proteome</keyword>
<comment type="cofactor">
    <cofactor evidence="1">
        <name>biotin</name>
        <dbReference type="ChEBI" id="CHEBI:57586"/>
    </cofactor>
</comment>
<evidence type="ECO:0000256" key="7">
    <source>
        <dbReference type="ARBA" id="ARBA00022840"/>
    </source>
</evidence>
<evidence type="ECO:0000256" key="3">
    <source>
        <dbReference type="ARBA" id="ARBA00013050"/>
    </source>
</evidence>
<dbReference type="KEGG" id="ptc:phytr_2450"/>
<dbReference type="InterPro" id="IPR001882">
    <property type="entry name" value="Biotin_BS"/>
</dbReference>
<dbReference type="SUPFAM" id="SSF51230">
    <property type="entry name" value="Single hybrid motif"/>
    <property type="match status" value="1"/>
</dbReference>
<dbReference type="UniPathway" id="UPA00945">
    <property type="reaction ID" value="UER00908"/>
</dbReference>
<name>A0A2P1P7F4_9RICK</name>
<evidence type="ECO:0000313" key="19">
    <source>
        <dbReference type="Proteomes" id="UP000241762"/>
    </source>
</evidence>
<sequence length="668" mass="74180">MNKPLFEKILIANRGEIAVRIIKTLKRMGIGSVAVYSEADSNAMHVKMADEAYYIGNSPATESYLSIKNLIRAIRDSGASAVHPGYGFLAENPEFASTLSKEGVTLIGPSTKAIRKMGDKVEAKKIAVKAGINTVPGYVGTVDNYEHANSIAKNLGFPVIVKAAAGGGGRGMRIVNDESQMEAAYNSAYLEATNSFEDGRLFIEKLIQKPRHVEIQILADQHGNIVCLGERECSIQRQHQKIIEEAPCVFIDEEIRQKMFSQSIALAKEVKYYSAGTVEFIIDENKEFYFLEMNTRIQVEHTVTELITGIDIVEQMIKIAAGAKLEFTQKDITFNGHAIECRISAEDPVRGFLPSSGRIIEYNEPNKSPNLRVDTSIIPGSEVSMFYDSMIVKLCSYDQNRDLAIERMKHALSTFVIRGISHNISFLEAMINHPRFIAADISTNFIAEEYPGGFSGAHMTYEIIETFIATAIFVFISEQKRAAGIPRQLTNQVNKISNRWIVKIDKELFPVVIKSIDNGYKIRYGGNKVVIYSHWTLGSRLFQGTINGRRINVHIEHIRGGYLLTHVGVTTKIHILSAKVAELEALIPQKEHSNFKKELRAPLTGNIVSVNVSVGDIVSPGQILAVLTAMKMENAILAENRAEVVDIYVQPGDNVVTDQVLIKFKKVN</sequence>